<dbReference type="EMBL" id="WOCE01000006">
    <property type="protein sequence ID" value="KAE9612464.1"/>
    <property type="molecule type" value="Genomic_DNA"/>
</dbReference>
<gene>
    <name evidence="3" type="ORF">Lalb_Chr06g0173401</name>
    <name evidence="4" type="ORF">Lalb_Chr06g0173411</name>
</gene>
<feature type="signal peptide" evidence="2">
    <location>
        <begin position="1"/>
        <end position="29"/>
    </location>
</feature>
<protein>
    <recommendedName>
        <fullName evidence="6">Transmembrane protein</fullName>
    </recommendedName>
</protein>
<keyword evidence="5" id="KW-1185">Reference proteome</keyword>
<reference evidence="3" key="2">
    <citation type="journal article" date="2020" name="Nat. Commun.">
        <title>High-quality genome sequence of white lupin provides insight into soil exploration and seed quality.</title>
        <authorList>
            <person name="Hufnagel B."/>
            <person name="Marques A."/>
            <person name="Soriano A."/>
            <person name="Marques L."/>
            <person name="Divol F."/>
            <person name="Doumas P."/>
            <person name="Sallet E."/>
            <person name="Mancinotti D."/>
            <person name="Carrere S."/>
            <person name="Marande W."/>
            <person name="Arribat S."/>
            <person name="Keller J."/>
            <person name="Huneau C."/>
            <person name="Blein T."/>
            <person name="Aime D."/>
            <person name="Laguerre M."/>
            <person name="Taylor J."/>
            <person name="Schubert V."/>
            <person name="Nelson M."/>
            <person name="Geu-Flores F."/>
            <person name="Crespi M."/>
            <person name="Gallardo K."/>
            <person name="Delaux P.M."/>
            <person name="Salse J."/>
            <person name="Berges H."/>
            <person name="Guyot R."/>
            <person name="Gouzy J."/>
            <person name="Peret B."/>
        </authorList>
    </citation>
    <scope>NUCLEOTIDE SEQUENCE</scope>
    <source>
        <tissue evidence="3">Leaves</tissue>
    </source>
</reference>
<dbReference type="AlphaFoldDB" id="A0A6A4QGV0"/>
<evidence type="ECO:0008006" key="6">
    <source>
        <dbReference type="Google" id="ProtNLM"/>
    </source>
</evidence>
<dbReference type="Proteomes" id="UP000447434">
    <property type="component" value="Chromosome 6"/>
</dbReference>
<evidence type="ECO:0000313" key="4">
    <source>
        <dbReference type="EMBL" id="KAE9612465.1"/>
    </source>
</evidence>
<organism evidence="3 5">
    <name type="scientific">Lupinus albus</name>
    <name type="common">White lupine</name>
    <name type="synonym">Lupinus termis</name>
    <dbReference type="NCBI Taxonomy" id="3870"/>
    <lineage>
        <taxon>Eukaryota</taxon>
        <taxon>Viridiplantae</taxon>
        <taxon>Streptophyta</taxon>
        <taxon>Embryophyta</taxon>
        <taxon>Tracheophyta</taxon>
        <taxon>Spermatophyta</taxon>
        <taxon>Magnoliopsida</taxon>
        <taxon>eudicotyledons</taxon>
        <taxon>Gunneridae</taxon>
        <taxon>Pentapetalae</taxon>
        <taxon>rosids</taxon>
        <taxon>fabids</taxon>
        <taxon>Fabales</taxon>
        <taxon>Fabaceae</taxon>
        <taxon>Papilionoideae</taxon>
        <taxon>50 kb inversion clade</taxon>
        <taxon>genistoids sensu lato</taxon>
        <taxon>core genistoids</taxon>
        <taxon>Genisteae</taxon>
        <taxon>Lupinus</taxon>
    </lineage>
</organism>
<evidence type="ECO:0000256" key="1">
    <source>
        <dbReference type="SAM" id="MobiDB-lite"/>
    </source>
</evidence>
<evidence type="ECO:0000313" key="5">
    <source>
        <dbReference type="Proteomes" id="UP000447434"/>
    </source>
</evidence>
<feature type="region of interest" description="Disordered" evidence="1">
    <location>
        <begin position="54"/>
        <end position="79"/>
    </location>
</feature>
<name>A0A6A4QGV0_LUPAL</name>
<reference evidence="5" key="1">
    <citation type="journal article" date="2020" name="Nat. Commun.">
        <title>Genome sequence of the cluster root forming white lupin.</title>
        <authorList>
            <person name="Hufnagel B."/>
            <person name="Marques A."/>
            <person name="Soriano A."/>
            <person name="Marques L."/>
            <person name="Divol F."/>
            <person name="Doumas P."/>
            <person name="Sallet E."/>
            <person name="Mancinotti D."/>
            <person name="Carrere S."/>
            <person name="Marande W."/>
            <person name="Arribat S."/>
            <person name="Keller J."/>
            <person name="Huneau C."/>
            <person name="Blein T."/>
            <person name="Aime D."/>
            <person name="Laguerre M."/>
            <person name="Taylor J."/>
            <person name="Schubert V."/>
            <person name="Nelson M."/>
            <person name="Geu-Flores F."/>
            <person name="Crespi M."/>
            <person name="Gallardo-Guerrero K."/>
            <person name="Delaux P.-M."/>
            <person name="Salse J."/>
            <person name="Berges H."/>
            <person name="Guyot R."/>
            <person name="Gouzy J."/>
            <person name="Peret B."/>
        </authorList>
    </citation>
    <scope>NUCLEOTIDE SEQUENCE [LARGE SCALE GENOMIC DNA]</scope>
    <source>
        <strain evidence="5">cv. Amiga</strain>
    </source>
</reference>
<evidence type="ECO:0000256" key="2">
    <source>
        <dbReference type="SAM" id="SignalP"/>
    </source>
</evidence>
<sequence>MDMKLRPFCVSALLLLLCLDLQLLYGIEARPLEVEKLDSSALEIDSKAAPRKSLKTMLKSGPSPGGGGHGGGPPPSFLK</sequence>
<proteinExistence type="predicted"/>
<comment type="caution">
    <text evidence="3">The sequence shown here is derived from an EMBL/GenBank/DDBJ whole genome shotgun (WGS) entry which is preliminary data.</text>
</comment>
<evidence type="ECO:0000313" key="3">
    <source>
        <dbReference type="EMBL" id="KAE9612464.1"/>
    </source>
</evidence>
<accession>A0A6A4QGV0</accession>
<keyword evidence="2" id="KW-0732">Signal</keyword>
<dbReference type="EMBL" id="WOCE01000006">
    <property type="protein sequence ID" value="KAE9612465.1"/>
    <property type="molecule type" value="Genomic_DNA"/>
</dbReference>
<feature type="chain" id="PRO_5040606841" description="Transmembrane protein" evidence="2">
    <location>
        <begin position="30"/>
        <end position="79"/>
    </location>
</feature>